<dbReference type="PANTHER" id="PTHR23501:SF102">
    <property type="entry name" value="DRUG TRANSPORTER, PUTATIVE (AFU_ORTHOLOGUE AFUA_3G08530)-RELATED"/>
    <property type="match status" value="1"/>
</dbReference>
<comment type="subcellular location">
    <subcellularLocation>
        <location evidence="1">Membrane</location>
        <topology evidence="1">Multi-pass membrane protein</topology>
    </subcellularLocation>
</comment>
<evidence type="ECO:0000256" key="3">
    <source>
        <dbReference type="ARBA" id="ARBA00022989"/>
    </source>
</evidence>
<accession>A0A177TFR5</accession>
<keyword evidence="7" id="KW-1185">Reference proteome</keyword>
<dbReference type="Gene3D" id="1.20.1250.20">
    <property type="entry name" value="MFS general substrate transporter like domains"/>
    <property type="match status" value="2"/>
</dbReference>
<dbReference type="PANTHER" id="PTHR23501">
    <property type="entry name" value="MAJOR FACILITATOR SUPERFAMILY"/>
    <property type="match status" value="1"/>
</dbReference>
<dbReference type="GO" id="GO:0005886">
    <property type="term" value="C:plasma membrane"/>
    <property type="evidence" value="ECO:0007669"/>
    <property type="project" value="TreeGrafter"/>
</dbReference>
<dbReference type="SUPFAM" id="SSF103473">
    <property type="entry name" value="MFS general substrate transporter"/>
    <property type="match status" value="1"/>
</dbReference>
<evidence type="ECO:0000313" key="6">
    <source>
        <dbReference type="EMBL" id="KAE8258756.1"/>
    </source>
</evidence>
<dbReference type="EMBL" id="LWDF02000058">
    <property type="protein sequence ID" value="KAE8258756.1"/>
    <property type="molecule type" value="Genomic_DNA"/>
</dbReference>
<keyword evidence="3" id="KW-1133">Transmembrane helix</keyword>
<dbReference type="PRINTS" id="PR01036">
    <property type="entry name" value="TCRTETB"/>
</dbReference>
<sequence length="565" mass="60447">MSANEVLSTLPTITQMENNDVVDEKGASSEALHEDWKPDRRFILVISALSFATLLAGLETTVVGLSLPAIARDLKATETVAWVGSAFLLLTTCAQPLMGSLADIFGRRPIIQLSIVLFAVGSLVGGVARNMGTLIVGRIIQGAGGGGITVLTEIVLSDLVPLSQRGAYYGLIAMAFSIGTTIGPVIGGAFAQYVTWRLNFYIMLPFSVISLVLVSFLDLKAPERSIAGGLLEVDWLGLITLSGSLTGILLALSWGGSMYTWNSANIICALVFSTLGLAVYLFVEFRIAKRPSLPKILFTNRTAVAGFFFSFLHGVVAFGLIYYLPIVFQSVKGHSLMRSAVDVLVTAFVLSPSAVAGGLLMVKTGDYKYIMLLGAVLQTVGLGLMSMWTYTSNDGEYYGYQIPGAIGVGLGFSVVLAGIQNSLPQHTVALSAATQQFLRNFGGMFGVAIGTTVLQSRFSHHLDEVFAARLFEFGDTERVHILAEVQATSALSFVELIGTLSPGGAEAVRTTFARCFEDNWYVLLPFSGLCIVATLAMEKISLRTTIDSDYGLKDNRSSPSLEEGK</sequence>
<dbReference type="InterPro" id="IPR020846">
    <property type="entry name" value="MFS_dom"/>
</dbReference>
<keyword evidence="4" id="KW-0472">Membrane</keyword>
<gene>
    <name evidence="6" type="ORF">A4X13_0g1467</name>
</gene>
<feature type="domain" description="Major facilitator superfamily (MFS) profile" evidence="5">
    <location>
        <begin position="45"/>
        <end position="501"/>
    </location>
</feature>
<evidence type="ECO:0000256" key="2">
    <source>
        <dbReference type="ARBA" id="ARBA00022692"/>
    </source>
</evidence>
<name>A0A177TFR5_9BASI</name>
<reference evidence="6" key="1">
    <citation type="submission" date="2016-04" db="EMBL/GenBank/DDBJ databases">
        <authorList>
            <person name="Nguyen H.D."/>
            <person name="Samba Siva P."/>
            <person name="Cullis J."/>
            <person name="Levesque C.A."/>
            <person name="Hambleton S."/>
        </authorList>
    </citation>
    <scope>NUCLEOTIDE SEQUENCE</scope>
    <source>
        <strain evidence="6">DAOMC 236416</strain>
    </source>
</reference>
<proteinExistence type="predicted"/>
<dbReference type="Proteomes" id="UP000077521">
    <property type="component" value="Unassembled WGS sequence"/>
</dbReference>
<comment type="caution">
    <text evidence="6">The sequence shown here is derived from an EMBL/GenBank/DDBJ whole genome shotgun (WGS) entry which is preliminary data.</text>
</comment>
<keyword evidence="2" id="KW-0812">Transmembrane</keyword>
<evidence type="ECO:0000256" key="1">
    <source>
        <dbReference type="ARBA" id="ARBA00004141"/>
    </source>
</evidence>
<evidence type="ECO:0000256" key="4">
    <source>
        <dbReference type="ARBA" id="ARBA00023136"/>
    </source>
</evidence>
<dbReference type="InterPro" id="IPR036259">
    <property type="entry name" value="MFS_trans_sf"/>
</dbReference>
<dbReference type="InterPro" id="IPR011701">
    <property type="entry name" value="MFS"/>
</dbReference>
<evidence type="ECO:0000259" key="5">
    <source>
        <dbReference type="PROSITE" id="PS50850"/>
    </source>
</evidence>
<dbReference type="OrthoDB" id="3437016at2759"/>
<organism evidence="6 7">
    <name type="scientific">Tilletia indica</name>
    <dbReference type="NCBI Taxonomy" id="43049"/>
    <lineage>
        <taxon>Eukaryota</taxon>
        <taxon>Fungi</taxon>
        <taxon>Dikarya</taxon>
        <taxon>Basidiomycota</taxon>
        <taxon>Ustilaginomycotina</taxon>
        <taxon>Exobasidiomycetes</taxon>
        <taxon>Tilletiales</taxon>
        <taxon>Tilletiaceae</taxon>
        <taxon>Tilletia</taxon>
    </lineage>
</organism>
<reference evidence="6" key="2">
    <citation type="journal article" date="2019" name="IMA Fungus">
        <title>Genome sequencing and comparison of five Tilletia species to identify candidate genes for the detection of regulated species infecting wheat.</title>
        <authorList>
            <person name="Nguyen H.D.T."/>
            <person name="Sultana T."/>
            <person name="Kesanakurti P."/>
            <person name="Hambleton S."/>
        </authorList>
    </citation>
    <scope>NUCLEOTIDE SEQUENCE</scope>
    <source>
        <strain evidence="6">DAOMC 236416</strain>
    </source>
</reference>
<dbReference type="GO" id="GO:0022857">
    <property type="term" value="F:transmembrane transporter activity"/>
    <property type="evidence" value="ECO:0007669"/>
    <property type="project" value="InterPro"/>
</dbReference>
<dbReference type="Pfam" id="PF07690">
    <property type="entry name" value="MFS_1"/>
    <property type="match status" value="1"/>
</dbReference>
<protein>
    <recommendedName>
        <fullName evidence="5">Major facilitator superfamily (MFS) profile domain-containing protein</fullName>
    </recommendedName>
</protein>
<evidence type="ECO:0000313" key="7">
    <source>
        <dbReference type="Proteomes" id="UP000077521"/>
    </source>
</evidence>
<dbReference type="AlphaFoldDB" id="A0A177TFR5"/>
<dbReference type="PROSITE" id="PS50850">
    <property type="entry name" value="MFS"/>
    <property type="match status" value="1"/>
</dbReference>